<dbReference type="GO" id="GO:0006887">
    <property type="term" value="P:exocytosis"/>
    <property type="evidence" value="ECO:0007669"/>
    <property type="project" value="UniProtKB-KW"/>
</dbReference>
<accession>A0AAV5QRE0</accession>
<dbReference type="PROSITE" id="PS50086">
    <property type="entry name" value="TBC_RABGAP"/>
    <property type="match status" value="1"/>
</dbReference>
<evidence type="ECO:0000256" key="3">
    <source>
        <dbReference type="ARBA" id="ARBA00022468"/>
    </source>
</evidence>
<evidence type="ECO:0000256" key="10">
    <source>
        <dbReference type="ARBA" id="ARBA00072088"/>
    </source>
</evidence>
<evidence type="ECO:0000313" key="15">
    <source>
        <dbReference type="Proteomes" id="UP001360560"/>
    </source>
</evidence>
<evidence type="ECO:0000256" key="6">
    <source>
        <dbReference type="ARBA" id="ARBA00022892"/>
    </source>
</evidence>
<evidence type="ECO:0000256" key="7">
    <source>
        <dbReference type="ARBA" id="ARBA00022927"/>
    </source>
</evidence>
<dbReference type="SUPFAM" id="SSF47923">
    <property type="entry name" value="Ypt/Rab-GAP domain of gyp1p"/>
    <property type="match status" value="2"/>
</dbReference>
<comment type="subcellular location">
    <subcellularLocation>
        <location evidence="1">Cytoplasm</location>
    </subcellularLocation>
</comment>
<comment type="caution">
    <text evidence="14">The sequence shown here is derived from an EMBL/GenBank/DDBJ whole genome shotgun (WGS) entry which is preliminary data.</text>
</comment>
<evidence type="ECO:0000259" key="13">
    <source>
        <dbReference type="PROSITE" id="PS50086"/>
    </source>
</evidence>
<dbReference type="SMART" id="SM00164">
    <property type="entry name" value="TBC"/>
    <property type="match status" value="1"/>
</dbReference>
<dbReference type="EMBL" id="BTFZ01000011">
    <property type="protein sequence ID" value="GMM37110.1"/>
    <property type="molecule type" value="Genomic_DNA"/>
</dbReference>
<evidence type="ECO:0000256" key="12">
    <source>
        <dbReference type="SAM" id="MobiDB-lite"/>
    </source>
</evidence>
<keyword evidence="5" id="KW-0963">Cytoplasm</keyword>
<dbReference type="AlphaFoldDB" id="A0AAV5QRE0"/>
<evidence type="ECO:0000256" key="1">
    <source>
        <dbReference type="ARBA" id="ARBA00004496"/>
    </source>
</evidence>
<dbReference type="PANTHER" id="PTHR47219:SF9">
    <property type="entry name" value="GTPASE ACTIVATING PROTEIN AND CENTROSOME-ASSOCIATED, ISOFORM B"/>
    <property type="match status" value="1"/>
</dbReference>
<feature type="compositionally biased region" description="Acidic residues" evidence="12">
    <location>
        <begin position="52"/>
        <end position="63"/>
    </location>
</feature>
<name>A0AAV5QRE0_9ASCO</name>
<evidence type="ECO:0000256" key="9">
    <source>
        <dbReference type="ARBA" id="ARBA00061661"/>
    </source>
</evidence>
<keyword evidence="15" id="KW-1185">Reference proteome</keyword>
<keyword evidence="7" id="KW-0653">Protein transport</keyword>
<sequence length="724" mass="83844">MSKSDSEFEDTTFVDKKAVTKKPFSDDEDDSSDEDLLNKVNAKLKSLKSEYMDDDEEEEDEEFTSPIKRLQHNNDSKEILSDDKYDDDMQDIQSQLDKATINSHQSGYPTEDTSAFSVAFSAREKDASSENSSLAAKKPGFTSSFTNWLTGKPSNTSQQPPIKNGYGFQDEKGEIISYKLLLSRNEGNQACFNALDAKEQEQIQLGTNTLKTLFNEFQKNIESHGSDSNQSDYIDWDFWSLIINDYNDCVAKDPVKLYRELTNGIPSKLRGLLWQVMINSKSYGLEDIYTSIILEPSNHEKQIKKDLSRTRFVTDNSMSDKSDSLFNIIKAYSLFDSEVGYTQGMAFIAVPLLMNMNESEAFCLMTKLMKVYGLREFYLPDMPGLHLILYQFERLLEDMSPKLHLHLMRQGIKSSMYASQWFLTMFAYKFPLDIVIRIFDVILAEGIESSLKFAIALMMKNEDKLLQFNFDQLLEYLKDKLFEYYIIDDNTEEYAANPFTFGAGSANTNNVNNSANSYRVNELVQDAMKIKILPMTLKKYESEHEEIYKLEKEREEEIETLRTKNAQLTREIRKLEQSYAMLNKEHVEVANEMIQGKVNLANLEDENSDLKQEISQLEEKISELESEQANQLKEIEEMTSEEGKSGDMIEKLKAKEELDLDLEEEIRRTMERNLEVMEANRFLEEQLNNLDKQFKESKREYESVSIEHEELKKKWGIAKSFFSD</sequence>
<keyword evidence="8 11" id="KW-0175">Coiled coil</keyword>
<evidence type="ECO:0000256" key="11">
    <source>
        <dbReference type="SAM" id="Coils"/>
    </source>
</evidence>
<feature type="compositionally biased region" description="Acidic residues" evidence="12">
    <location>
        <begin position="26"/>
        <end position="35"/>
    </location>
</feature>
<evidence type="ECO:0000256" key="5">
    <source>
        <dbReference type="ARBA" id="ARBA00022490"/>
    </source>
</evidence>
<dbReference type="GO" id="GO:0031267">
    <property type="term" value="F:small GTPase binding"/>
    <property type="evidence" value="ECO:0007669"/>
    <property type="project" value="TreeGrafter"/>
</dbReference>
<feature type="coiled-coil region" evidence="11">
    <location>
        <begin position="537"/>
        <end position="714"/>
    </location>
</feature>
<dbReference type="GO" id="GO:0005737">
    <property type="term" value="C:cytoplasm"/>
    <property type="evidence" value="ECO:0007669"/>
    <property type="project" value="UniProtKB-SubCell"/>
</dbReference>
<dbReference type="FunFam" id="1.10.8.270:FF:000001">
    <property type="entry name" value="TBC1 domain family member 1"/>
    <property type="match status" value="1"/>
</dbReference>
<dbReference type="GO" id="GO:0005096">
    <property type="term" value="F:GTPase activator activity"/>
    <property type="evidence" value="ECO:0007669"/>
    <property type="project" value="UniProtKB-KW"/>
</dbReference>
<feature type="compositionally biased region" description="Polar residues" evidence="12">
    <location>
        <begin position="147"/>
        <end position="161"/>
    </location>
</feature>
<comment type="similarity">
    <text evidence="9">Belongs to the GYP5 family.</text>
</comment>
<dbReference type="FunFam" id="1.10.472.80:FF:000044">
    <property type="entry name" value="GTPase-activating protein GYP5"/>
    <property type="match status" value="1"/>
</dbReference>
<evidence type="ECO:0000313" key="14">
    <source>
        <dbReference type="EMBL" id="GMM37110.1"/>
    </source>
</evidence>
<dbReference type="GeneID" id="90075085"/>
<dbReference type="InterPro" id="IPR050302">
    <property type="entry name" value="Rab_GAP_TBC_domain"/>
</dbReference>
<evidence type="ECO:0000256" key="8">
    <source>
        <dbReference type="ARBA" id="ARBA00023054"/>
    </source>
</evidence>
<reference evidence="14 15" key="1">
    <citation type="journal article" date="2023" name="Elife">
        <title>Identification of key yeast species and microbe-microbe interactions impacting larval growth of Drosophila in the wild.</title>
        <authorList>
            <person name="Mure A."/>
            <person name="Sugiura Y."/>
            <person name="Maeda R."/>
            <person name="Honda K."/>
            <person name="Sakurai N."/>
            <person name="Takahashi Y."/>
            <person name="Watada M."/>
            <person name="Katoh T."/>
            <person name="Gotoh A."/>
            <person name="Gotoh Y."/>
            <person name="Taniguchi I."/>
            <person name="Nakamura K."/>
            <person name="Hayashi T."/>
            <person name="Katayama T."/>
            <person name="Uemura T."/>
            <person name="Hattori Y."/>
        </authorList>
    </citation>
    <scope>NUCLEOTIDE SEQUENCE [LARGE SCALE GENOMIC DNA]</scope>
    <source>
        <strain evidence="14 15">SC-9</strain>
    </source>
</reference>
<proteinExistence type="inferred from homology"/>
<dbReference type="RefSeq" id="XP_064854106.1">
    <property type="nucleotide sequence ID" value="XM_064998034.1"/>
</dbReference>
<dbReference type="GO" id="GO:0030427">
    <property type="term" value="C:site of polarized growth"/>
    <property type="evidence" value="ECO:0007669"/>
    <property type="project" value="UniProtKB-ARBA"/>
</dbReference>
<feature type="region of interest" description="Disordered" evidence="12">
    <location>
        <begin position="1"/>
        <end position="88"/>
    </location>
</feature>
<dbReference type="Gene3D" id="1.10.8.270">
    <property type="entry name" value="putative rabgap domain of human tbc1 domain family member 14 like domains"/>
    <property type="match status" value="1"/>
</dbReference>
<gene>
    <name evidence="14" type="ORF">DASC09_044350</name>
</gene>
<keyword evidence="3" id="KW-0343">GTPase activation</keyword>
<keyword evidence="6" id="KW-0931">ER-Golgi transport</keyword>
<evidence type="ECO:0000256" key="4">
    <source>
        <dbReference type="ARBA" id="ARBA00022483"/>
    </source>
</evidence>
<organism evidence="14 15">
    <name type="scientific">Saccharomycopsis crataegensis</name>
    <dbReference type="NCBI Taxonomy" id="43959"/>
    <lineage>
        <taxon>Eukaryota</taxon>
        <taxon>Fungi</taxon>
        <taxon>Dikarya</taxon>
        <taxon>Ascomycota</taxon>
        <taxon>Saccharomycotina</taxon>
        <taxon>Saccharomycetes</taxon>
        <taxon>Saccharomycopsidaceae</taxon>
        <taxon>Saccharomycopsis</taxon>
    </lineage>
</organism>
<dbReference type="InterPro" id="IPR000195">
    <property type="entry name" value="Rab-GAP-TBC_dom"/>
</dbReference>
<evidence type="ECO:0000256" key="2">
    <source>
        <dbReference type="ARBA" id="ARBA00022448"/>
    </source>
</evidence>
<dbReference type="Pfam" id="PF23436">
    <property type="entry name" value="RabGap-TBC_2"/>
    <property type="match status" value="1"/>
</dbReference>
<protein>
    <recommendedName>
        <fullName evidence="10">GTPase-activating protein GYP5</fullName>
    </recommendedName>
</protein>
<dbReference type="Proteomes" id="UP001360560">
    <property type="component" value="Unassembled WGS sequence"/>
</dbReference>
<dbReference type="Gene3D" id="1.10.472.80">
    <property type="entry name" value="Ypt/Rab-GAP domain of gyp1p, domain 3"/>
    <property type="match status" value="1"/>
</dbReference>
<keyword evidence="2" id="KW-0813">Transport</keyword>
<keyword evidence="4" id="KW-0268">Exocytosis</keyword>
<feature type="region of interest" description="Disordered" evidence="12">
    <location>
        <begin position="147"/>
        <end position="166"/>
    </location>
</feature>
<dbReference type="Gene3D" id="1.10.10.750">
    <property type="entry name" value="Ypt/Rab-GAP domain of gyp1p, domain 1"/>
    <property type="match status" value="1"/>
</dbReference>
<dbReference type="InterPro" id="IPR035969">
    <property type="entry name" value="Rab-GAP_TBC_sf"/>
</dbReference>
<feature type="compositionally biased region" description="Basic and acidic residues" evidence="12">
    <location>
        <begin position="72"/>
        <end position="83"/>
    </location>
</feature>
<dbReference type="GO" id="GO:0015031">
    <property type="term" value="P:protein transport"/>
    <property type="evidence" value="ECO:0007669"/>
    <property type="project" value="UniProtKB-KW"/>
</dbReference>
<feature type="domain" description="Rab-GAP TBC" evidence="13">
    <location>
        <begin position="264"/>
        <end position="446"/>
    </location>
</feature>
<dbReference type="PANTHER" id="PTHR47219">
    <property type="entry name" value="RAB GTPASE-ACTIVATING PROTEIN 1-LIKE"/>
    <property type="match status" value="1"/>
</dbReference>